<evidence type="ECO:0000313" key="2">
    <source>
        <dbReference type="Proteomes" id="UP000094285"/>
    </source>
</evidence>
<dbReference type="GeneID" id="30984926"/>
<evidence type="ECO:0000313" key="1">
    <source>
        <dbReference type="EMBL" id="ODV80279.1"/>
    </source>
</evidence>
<reference evidence="2" key="1">
    <citation type="submission" date="2016-05" db="EMBL/GenBank/DDBJ databases">
        <title>Comparative genomics of biotechnologically important yeasts.</title>
        <authorList>
            <consortium name="DOE Joint Genome Institute"/>
            <person name="Riley R."/>
            <person name="Haridas S."/>
            <person name="Wolfe K.H."/>
            <person name="Lopes M.R."/>
            <person name="Hittinger C.T."/>
            <person name="Goker M."/>
            <person name="Salamov A."/>
            <person name="Wisecaver J."/>
            <person name="Long T.M."/>
            <person name="Aerts A.L."/>
            <person name="Barry K."/>
            <person name="Choi C."/>
            <person name="Clum A."/>
            <person name="Coughlan A.Y."/>
            <person name="Deshpande S."/>
            <person name="Douglass A.P."/>
            <person name="Hanson S.J."/>
            <person name="Klenk H.-P."/>
            <person name="Labutti K."/>
            <person name="Lapidus A."/>
            <person name="Lindquist E."/>
            <person name="Lipzen A."/>
            <person name="Meier-Kolthoff J.P."/>
            <person name="Ohm R.A."/>
            <person name="Otillar R.P."/>
            <person name="Pangilinan J."/>
            <person name="Peng Y."/>
            <person name="Rokas A."/>
            <person name="Rosa C.A."/>
            <person name="Scheuner C."/>
            <person name="Sibirny A.A."/>
            <person name="Slot J.C."/>
            <person name="Stielow J.B."/>
            <person name="Sun H."/>
            <person name="Kurtzman C.P."/>
            <person name="Blackwell M."/>
            <person name="Grigoriev I.V."/>
            <person name="Jeffries T.W."/>
        </authorList>
    </citation>
    <scope>NUCLEOTIDE SEQUENCE [LARGE SCALE GENOMIC DNA]</scope>
    <source>
        <strain evidence="2">NRRL Y-17324</strain>
    </source>
</reference>
<protein>
    <submittedName>
        <fullName evidence="1">Uncharacterized protein</fullName>
    </submittedName>
</protein>
<accession>A0A1E4SL97</accession>
<keyword evidence="2" id="KW-1185">Reference proteome</keyword>
<dbReference type="RefSeq" id="XP_020065401.1">
    <property type="nucleotide sequence ID" value="XM_020210790.1"/>
</dbReference>
<sequence length="415" mass="47089">MRRSKRHRKVWRVSKPLHPRSLDEGSTRIGSGVHNDFVTKSTYGWTTTLPLCEHNYETLPRNGTVPRLKRLCAETLAKNVEHLERDYLEFAPWTCWSLVWECVLRQGNDSFRAHQVFSSRFGRLGQFRAHWVARHQSSMGELTTLAPRTQLQCLRSEAIRALQPPHARNYRLENLFSNVLVADVVRRLNFSLERPLVVLDISAAANTISKDEYYLLLNIPGLVALDLSGSLVVDDSFLGNLATSILVDGKLAKLAVLRLKGCRNVSARAVHNLLLRCSDAFCSLKYIESEVPIPTTKHELSGKFYVNGTKWQLVNKSEPGLQVLSRLPLGLKTHTLYRYLNGMPIQTPVNSGPVLDLMMCSHVYPHEANLDDRIRLFEAAWNTRLNTRNPESVSQYCFVMNANHEISTSANGQVF</sequence>
<gene>
    <name evidence="1" type="ORF">CANTADRAFT_5927</name>
</gene>
<dbReference type="OrthoDB" id="4078956at2759"/>
<organism evidence="1 2">
    <name type="scientific">Suhomyces tanzawaensis NRRL Y-17324</name>
    <dbReference type="NCBI Taxonomy" id="984487"/>
    <lineage>
        <taxon>Eukaryota</taxon>
        <taxon>Fungi</taxon>
        <taxon>Dikarya</taxon>
        <taxon>Ascomycota</taxon>
        <taxon>Saccharomycotina</taxon>
        <taxon>Pichiomycetes</taxon>
        <taxon>Debaryomycetaceae</taxon>
        <taxon>Suhomyces</taxon>
    </lineage>
</organism>
<proteinExistence type="predicted"/>
<name>A0A1E4SL97_9ASCO</name>
<dbReference type="SUPFAM" id="SSF52047">
    <property type="entry name" value="RNI-like"/>
    <property type="match status" value="1"/>
</dbReference>
<dbReference type="Proteomes" id="UP000094285">
    <property type="component" value="Unassembled WGS sequence"/>
</dbReference>
<dbReference type="EMBL" id="KV453911">
    <property type="protein sequence ID" value="ODV80279.1"/>
    <property type="molecule type" value="Genomic_DNA"/>
</dbReference>
<dbReference type="AlphaFoldDB" id="A0A1E4SL97"/>